<comment type="cofactor">
    <cofactor evidence="1">
        <name>Mg(2+)</name>
        <dbReference type="ChEBI" id="CHEBI:18420"/>
    </cofactor>
</comment>
<dbReference type="SFLD" id="SFLDG01135">
    <property type="entry name" value="C1.5.6:_HAD__Beta-PGM__Phospha"/>
    <property type="match status" value="1"/>
</dbReference>
<keyword evidence="4" id="KW-0460">Magnesium</keyword>
<dbReference type="InterPro" id="IPR023198">
    <property type="entry name" value="PGP-like_dom2"/>
</dbReference>
<evidence type="ECO:0000313" key="6">
    <source>
        <dbReference type="EMBL" id="QCI64422.1"/>
    </source>
</evidence>
<dbReference type="NCBIfam" id="TIGR01509">
    <property type="entry name" value="HAD-SF-IA-v3"/>
    <property type="match status" value="1"/>
</dbReference>
<evidence type="ECO:0000313" key="7">
    <source>
        <dbReference type="Proteomes" id="UP000298781"/>
    </source>
</evidence>
<dbReference type="Proteomes" id="UP000298781">
    <property type="component" value="Chromosome"/>
</dbReference>
<evidence type="ECO:0000256" key="4">
    <source>
        <dbReference type="ARBA" id="ARBA00022842"/>
    </source>
</evidence>
<dbReference type="SFLD" id="SFLDS00003">
    <property type="entry name" value="Haloacid_Dehalogenase"/>
    <property type="match status" value="1"/>
</dbReference>
<dbReference type="OrthoDB" id="9793014at2"/>
<dbReference type="KEGG" id="pstg:E8M01_09370"/>
<keyword evidence="5" id="KW-0119">Carbohydrate metabolism</keyword>
<dbReference type="PANTHER" id="PTHR46193:SF18">
    <property type="entry name" value="HEXITOL PHOSPHATASE B"/>
    <property type="match status" value="1"/>
</dbReference>
<dbReference type="Gene3D" id="3.40.50.1000">
    <property type="entry name" value="HAD superfamily/HAD-like"/>
    <property type="match status" value="1"/>
</dbReference>
<dbReference type="AlphaFoldDB" id="A0A4D7B8J7"/>
<dbReference type="Gene3D" id="1.10.150.240">
    <property type="entry name" value="Putative phosphatase, domain 2"/>
    <property type="match status" value="1"/>
</dbReference>
<dbReference type="EMBL" id="CP039690">
    <property type="protein sequence ID" value="QCI64422.1"/>
    <property type="molecule type" value="Genomic_DNA"/>
</dbReference>
<dbReference type="InterPro" id="IPR036412">
    <property type="entry name" value="HAD-like_sf"/>
</dbReference>
<dbReference type="InterPro" id="IPR023214">
    <property type="entry name" value="HAD_sf"/>
</dbReference>
<accession>A0A4D7B8J7</accession>
<name>A0A4D7B8J7_9HYPH</name>
<keyword evidence="7" id="KW-1185">Reference proteome</keyword>
<evidence type="ECO:0000256" key="2">
    <source>
        <dbReference type="ARBA" id="ARBA00006171"/>
    </source>
</evidence>
<comment type="similarity">
    <text evidence="2">Belongs to the HAD-like hydrolase superfamily. CbbY/CbbZ/Gph/YieH family.</text>
</comment>
<proteinExistence type="inferred from homology"/>
<evidence type="ECO:0000256" key="5">
    <source>
        <dbReference type="ARBA" id="ARBA00023277"/>
    </source>
</evidence>
<gene>
    <name evidence="6" type="ORF">E8M01_09370</name>
</gene>
<evidence type="ECO:0000256" key="1">
    <source>
        <dbReference type="ARBA" id="ARBA00001946"/>
    </source>
</evidence>
<organism evidence="6 7">
    <name type="scientific">Phreatobacter stygius</name>
    <dbReference type="NCBI Taxonomy" id="1940610"/>
    <lineage>
        <taxon>Bacteria</taxon>
        <taxon>Pseudomonadati</taxon>
        <taxon>Pseudomonadota</taxon>
        <taxon>Alphaproteobacteria</taxon>
        <taxon>Hyphomicrobiales</taxon>
        <taxon>Phreatobacteraceae</taxon>
        <taxon>Phreatobacter</taxon>
    </lineage>
</organism>
<dbReference type="InterPro" id="IPR051600">
    <property type="entry name" value="Beta-PGM-like"/>
</dbReference>
<dbReference type="PANTHER" id="PTHR46193">
    <property type="entry name" value="6-PHOSPHOGLUCONATE PHOSPHATASE"/>
    <property type="match status" value="1"/>
</dbReference>
<dbReference type="CDD" id="cd07505">
    <property type="entry name" value="HAD_BPGM-like"/>
    <property type="match status" value="1"/>
</dbReference>
<evidence type="ECO:0000256" key="3">
    <source>
        <dbReference type="ARBA" id="ARBA00022723"/>
    </source>
</evidence>
<dbReference type="InterPro" id="IPR006439">
    <property type="entry name" value="HAD-SF_hydro_IA"/>
</dbReference>
<dbReference type="SUPFAM" id="SSF56784">
    <property type="entry name" value="HAD-like"/>
    <property type="match status" value="1"/>
</dbReference>
<dbReference type="GO" id="GO:0016787">
    <property type="term" value="F:hydrolase activity"/>
    <property type="evidence" value="ECO:0007669"/>
    <property type="project" value="UniProtKB-KW"/>
</dbReference>
<dbReference type="RefSeq" id="WP_136959876.1">
    <property type="nucleotide sequence ID" value="NZ_CP039690.1"/>
</dbReference>
<dbReference type="SFLD" id="SFLDG01129">
    <property type="entry name" value="C1.5:_HAD__Beta-PGM__Phosphata"/>
    <property type="match status" value="1"/>
</dbReference>
<dbReference type="GO" id="GO:0046872">
    <property type="term" value="F:metal ion binding"/>
    <property type="evidence" value="ECO:0007669"/>
    <property type="project" value="UniProtKB-KW"/>
</dbReference>
<keyword evidence="3" id="KW-0479">Metal-binding</keyword>
<keyword evidence="6" id="KW-0378">Hydrolase</keyword>
<reference evidence="6 7" key="1">
    <citation type="submission" date="2019-04" db="EMBL/GenBank/DDBJ databases">
        <title>Phreatobacter aquaticus sp. nov.</title>
        <authorList>
            <person name="Choi A."/>
        </authorList>
    </citation>
    <scope>NUCLEOTIDE SEQUENCE [LARGE SCALE GENOMIC DNA]</scope>
    <source>
        <strain evidence="6 7">KCTC 52518</strain>
    </source>
</reference>
<sequence>MSDPVRALIFDMDGTIVDNMRFHDDAWEIFHRRHGLPFDRDQHFVQTAGRSLPEIFAGLFPGLTEERRAALAEEKEELYRAAYKPHAQPLAGLTALLDAADALHLPSAVATAAPPDNIAVVLDTLDLRRRFKAIASPAMGLRGKPNPDIFLKSAELLGVPPESCLVFEDAPLGVEAARRAGMRAVAVTTMLAPEAFAEFPNRIATITDFTGFDLQGLTVPA</sequence>
<protein>
    <submittedName>
        <fullName evidence="6">HAD family hydrolase</fullName>
    </submittedName>
</protein>
<dbReference type="Pfam" id="PF00702">
    <property type="entry name" value="Hydrolase"/>
    <property type="match status" value="1"/>
</dbReference>